<feature type="binding site" evidence="9">
    <location>
        <position position="401"/>
    </location>
    <ligand>
        <name>Mg(2+)</name>
        <dbReference type="ChEBI" id="CHEBI:18420"/>
    </ligand>
</feature>
<dbReference type="InterPro" id="IPR000890">
    <property type="entry name" value="Aliphatic_acid_kin_short-chain"/>
</dbReference>
<keyword evidence="6 9" id="KW-0418">Kinase</keyword>
<dbReference type="PIRSF" id="PIRSF000722">
    <property type="entry name" value="Acetate_prop_kin"/>
    <property type="match status" value="1"/>
</dbReference>
<dbReference type="PANTHER" id="PTHR21060:SF21">
    <property type="entry name" value="ACETATE KINASE"/>
    <property type="match status" value="1"/>
</dbReference>
<dbReference type="GO" id="GO:0006085">
    <property type="term" value="P:acetyl-CoA biosynthetic process"/>
    <property type="evidence" value="ECO:0007669"/>
    <property type="project" value="UniProtKB-UniRule"/>
</dbReference>
<evidence type="ECO:0000256" key="3">
    <source>
        <dbReference type="ARBA" id="ARBA00022679"/>
    </source>
</evidence>
<evidence type="ECO:0000256" key="5">
    <source>
        <dbReference type="ARBA" id="ARBA00022741"/>
    </source>
</evidence>
<dbReference type="NCBIfam" id="TIGR00016">
    <property type="entry name" value="ackA"/>
    <property type="match status" value="1"/>
</dbReference>
<dbReference type="InterPro" id="IPR023865">
    <property type="entry name" value="Aliphatic_acid_kinase_CS"/>
</dbReference>
<comment type="pathway">
    <text evidence="9">Metabolic intermediate biosynthesis; acetyl-CoA biosynthesis; acetyl-CoA from acetate: step 1/2.</text>
</comment>
<keyword evidence="4 9" id="KW-0479">Metal-binding</keyword>
<feature type="site" description="Transition state stabilizer" evidence="9">
    <location>
        <position position="196"/>
    </location>
</feature>
<comment type="catalytic activity">
    <reaction evidence="9">
        <text>acetate + ATP = acetyl phosphate + ADP</text>
        <dbReference type="Rhea" id="RHEA:11352"/>
        <dbReference type="ChEBI" id="CHEBI:22191"/>
        <dbReference type="ChEBI" id="CHEBI:30089"/>
        <dbReference type="ChEBI" id="CHEBI:30616"/>
        <dbReference type="ChEBI" id="CHEBI:456216"/>
        <dbReference type="EC" id="2.7.2.1"/>
    </reaction>
</comment>
<keyword evidence="8 9" id="KW-0460">Magnesium</keyword>
<dbReference type="GO" id="GO:0006083">
    <property type="term" value="P:acetate metabolic process"/>
    <property type="evidence" value="ECO:0007669"/>
    <property type="project" value="TreeGrafter"/>
</dbReference>
<comment type="subcellular location">
    <subcellularLocation>
        <location evidence="9">Cytoplasm</location>
    </subcellularLocation>
</comment>
<comment type="subunit">
    <text evidence="9">Homodimer.</text>
</comment>
<dbReference type="GO" id="GO:0000287">
    <property type="term" value="F:magnesium ion binding"/>
    <property type="evidence" value="ECO:0007669"/>
    <property type="project" value="UniProtKB-UniRule"/>
</dbReference>
<dbReference type="AlphaFoldDB" id="A0A918CKN6"/>
<dbReference type="InterPro" id="IPR043129">
    <property type="entry name" value="ATPase_NBD"/>
</dbReference>
<organism evidence="11 12">
    <name type="scientific">Deinococcus ruber</name>
    <dbReference type="NCBI Taxonomy" id="1848197"/>
    <lineage>
        <taxon>Bacteria</taxon>
        <taxon>Thermotogati</taxon>
        <taxon>Deinococcota</taxon>
        <taxon>Deinococci</taxon>
        <taxon>Deinococcales</taxon>
        <taxon>Deinococcaceae</taxon>
        <taxon>Deinococcus</taxon>
    </lineage>
</organism>
<evidence type="ECO:0000256" key="7">
    <source>
        <dbReference type="ARBA" id="ARBA00022840"/>
    </source>
</evidence>
<keyword evidence="7 9" id="KW-0067">ATP-binding</keyword>
<comment type="caution">
    <text evidence="11">The sequence shown here is derived from an EMBL/GenBank/DDBJ whole genome shotgun (WGS) entry which is preliminary data.</text>
</comment>
<name>A0A918CKN6_9DEIO</name>
<dbReference type="CDD" id="cd24010">
    <property type="entry name" value="ASKHA_NBD_AcK_PK"/>
    <property type="match status" value="1"/>
</dbReference>
<keyword evidence="2 9" id="KW-0963">Cytoplasm</keyword>
<feature type="binding site" evidence="9">
    <location>
        <begin position="347"/>
        <end position="351"/>
    </location>
    <ligand>
        <name>ATP</name>
        <dbReference type="ChEBI" id="CHEBI:30616"/>
    </ligand>
</feature>
<feature type="binding site" evidence="9">
    <location>
        <position position="107"/>
    </location>
    <ligand>
        <name>substrate</name>
    </ligand>
</feature>
<dbReference type="GO" id="GO:0005829">
    <property type="term" value="C:cytosol"/>
    <property type="evidence" value="ECO:0007669"/>
    <property type="project" value="TreeGrafter"/>
</dbReference>
<dbReference type="HAMAP" id="MF_00020">
    <property type="entry name" value="Acetate_kinase"/>
    <property type="match status" value="1"/>
</dbReference>
<dbReference type="Proteomes" id="UP000603865">
    <property type="component" value="Unassembled WGS sequence"/>
</dbReference>
<comment type="function">
    <text evidence="9">Catalyzes the formation of acetyl phosphate from acetate and ATP. Can also catalyze the reverse reaction.</text>
</comment>
<comment type="cofactor">
    <cofactor evidence="9">
        <name>Mg(2+)</name>
        <dbReference type="ChEBI" id="CHEBI:18420"/>
    </cofactor>
    <cofactor evidence="9">
        <name>Mn(2+)</name>
        <dbReference type="ChEBI" id="CHEBI:29035"/>
    </cofactor>
    <text evidence="9">Mg(2+). Can also accept Mn(2+).</text>
</comment>
<feature type="binding site" evidence="9">
    <location>
        <begin position="224"/>
        <end position="228"/>
    </location>
    <ligand>
        <name>ATP</name>
        <dbReference type="ChEBI" id="CHEBI:30616"/>
    </ligand>
</feature>
<protein>
    <recommendedName>
        <fullName evidence="9">Acetate kinase</fullName>
        <ecNumber evidence="9">2.7.2.1</ecNumber>
    </recommendedName>
    <alternativeName>
        <fullName evidence="9">Acetokinase</fullName>
    </alternativeName>
</protein>
<dbReference type="SUPFAM" id="SSF53067">
    <property type="entry name" value="Actin-like ATPase domain"/>
    <property type="match status" value="2"/>
</dbReference>
<dbReference type="PRINTS" id="PR00471">
    <property type="entry name" value="ACETATEKNASE"/>
</dbReference>
<proteinExistence type="inferred from homology"/>
<comment type="similarity">
    <text evidence="1 9 10">Belongs to the acetokinase family.</text>
</comment>
<feature type="active site" description="Proton donor/acceptor" evidence="9">
    <location>
        <position position="164"/>
    </location>
</feature>
<keyword evidence="3 9" id="KW-0808">Transferase</keyword>
<reference evidence="11" key="1">
    <citation type="journal article" date="2014" name="Int. J. Syst. Evol. Microbiol.">
        <title>Complete genome sequence of Corynebacterium casei LMG S-19264T (=DSM 44701T), isolated from a smear-ripened cheese.</title>
        <authorList>
            <consortium name="US DOE Joint Genome Institute (JGI-PGF)"/>
            <person name="Walter F."/>
            <person name="Albersmeier A."/>
            <person name="Kalinowski J."/>
            <person name="Ruckert C."/>
        </authorList>
    </citation>
    <scope>NUCLEOTIDE SEQUENCE</scope>
    <source>
        <strain evidence="11">JCM 31311</strain>
    </source>
</reference>
<sequence>MGKGPGHFVLTERRISRQNAGMWTLVLNCGSSSVKFALLDPETGNVRLSGLAERLGSPEARMVLVRGAEKLEVPLPTGDYAGAFEVLLSELAAQGITGAEIAAVGHRVVHGGSHFSAPALITAAVLDAIRACVPLAPLHNPANLAGIAAAQAAFPDAAHVAVFDTAFHQSMPPRAYRYAVPDEWYSQHGVRRYGFHGTSHAYVAGEAARMLGSDPDALQLITAHLGNGCSVASVRSGQSMDTSMGLTPLEGLVMGTRSGDVDPNLHAYLAREAGLSLDEVTAALNGKSGLLGLSGLGSDMRQLEAAAADGHAGARLAVEVFVYRLAKSIAAMTVPLTRLDALVFTGGIGENSASVREKTLGLLGVLGFRLDSEANAAAVRGAAGRISAPGSTPALVVPTNEELMIAREAARVLETA</sequence>
<keyword evidence="12" id="KW-1185">Reference proteome</keyword>
<dbReference type="Gene3D" id="3.30.420.40">
    <property type="match status" value="2"/>
</dbReference>
<dbReference type="GO" id="GO:0005524">
    <property type="term" value="F:ATP binding"/>
    <property type="evidence" value="ECO:0007669"/>
    <property type="project" value="UniProtKB-KW"/>
</dbReference>
<dbReference type="EMBL" id="BMQL01000045">
    <property type="protein sequence ID" value="GGR28838.1"/>
    <property type="molecule type" value="Genomic_DNA"/>
</dbReference>
<gene>
    <name evidence="9 11" type="primary">ackA</name>
    <name evidence="11" type="ORF">GCM10008957_44930</name>
</gene>
<evidence type="ECO:0000256" key="8">
    <source>
        <dbReference type="ARBA" id="ARBA00022842"/>
    </source>
</evidence>
<keyword evidence="5 9" id="KW-0547">Nucleotide-binding</keyword>
<dbReference type="Pfam" id="PF00871">
    <property type="entry name" value="Acetate_kinase"/>
    <property type="match status" value="1"/>
</dbReference>
<evidence type="ECO:0000313" key="12">
    <source>
        <dbReference type="Proteomes" id="UP000603865"/>
    </source>
</evidence>
<dbReference type="PROSITE" id="PS01075">
    <property type="entry name" value="ACETATE_KINASE_1"/>
    <property type="match status" value="1"/>
</dbReference>
<evidence type="ECO:0000256" key="10">
    <source>
        <dbReference type="RuleBase" id="RU003835"/>
    </source>
</evidence>
<reference evidence="11" key="2">
    <citation type="submission" date="2020-09" db="EMBL/GenBank/DDBJ databases">
        <authorList>
            <person name="Sun Q."/>
            <person name="Ohkuma M."/>
        </authorList>
    </citation>
    <scope>NUCLEOTIDE SEQUENCE</scope>
    <source>
        <strain evidence="11">JCM 31311</strain>
    </source>
</reference>
<evidence type="ECO:0000256" key="4">
    <source>
        <dbReference type="ARBA" id="ARBA00022723"/>
    </source>
</evidence>
<evidence type="ECO:0000256" key="9">
    <source>
        <dbReference type="HAMAP-Rule" id="MF_00020"/>
    </source>
</evidence>
<feature type="binding site" evidence="9">
    <location>
        <begin position="299"/>
        <end position="301"/>
    </location>
    <ligand>
        <name>ATP</name>
        <dbReference type="ChEBI" id="CHEBI:30616"/>
    </ligand>
</feature>
<evidence type="ECO:0000256" key="1">
    <source>
        <dbReference type="ARBA" id="ARBA00008748"/>
    </source>
</evidence>
<evidence type="ECO:0000256" key="2">
    <source>
        <dbReference type="ARBA" id="ARBA00022490"/>
    </source>
</evidence>
<feature type="binding site" evidence="9">
    <location>
        <position position="35"/>
    </location>
    <ligand>
        <name>ATP</name>
        <dbReference type="ChEBI" id="CHEBI:30616"/>
    </ligand>
</feature>
<accession>A0A918CKN6</accession>
<evidence type="ECO:0000256" key="6">
    <source>
        <dbReference type="ARBA" id="ARBA00022777"/>
    </source>
</evidence>
<dbReference type="InterPro" id="IPR004372">
    <property type="entry name" value="Ac/propionate_kinase"/>
</dbReference>
<dbReference type="PANTHER" id="PTHR21060">
    <property type="entry name" value="ACETATE KINASE"/>
    <property type="match status" value="1"/>
</dbReference>
<feature type="binding site" evidence="9">
    <location>
        <position position="28"/>
    </location>
    <ligand>
        <name>Mg(2+)</name>
        <dbReference type="ChEBI" id="CHEBI:18420"/>
    </ligand>
</feature>
<dbReference type="GO" id="GO:0008776">
    <property type="term" value="F:acetate kinase activity"/>
    <property type="evidence" value="ECO:0007669"/>
    <property type="project" value="UniProtKB-UniRule"/>
</dbReference>
<evidence type="ECO:0000313" key="11">
    <source>
        <dbReference type="EMBL" id="GGR28838.1"/>
    </source>
</evidence>
<dbReference type="EC" id="2.7.2.1" evidence="9"/>
<feature type="site" description="Transition state stabilizer" evidence="9">
    <location>
        <position position="257"/>
    </location>
</feature>